<feature type="region of interest" description="Disordered" evidence="1">
    <location>
        <begin position="126"/>
        <end position="248"/>
    </location>
</feature>
<feature type="compositionally biased region" description="Acidic residues" evidence="1">
    <location>
        <begin position="909"/>
        <end position="919"/>
    </location>
</feature>
<feature type="region of interest" description="Disordered" evidence="1">
    <location>
        <begin position="1188"/>
        <end position="1208"/>
    </location>
</feature>
<reference evidence="3" key="1">
    <citation type="submission" date="2017-09" db="EMBL/GenBank/DDBJ databases">
        <title>Contemporary evolution of a Lepidopteran species, Heliothis virescens, in response to modern agricultural practices.</title>
        <authorList>
            <person name="Fritz M.L."/>
            <person name="Deyonke A.M."/>
            <person name="Papanicolaou A."/>
            <person name="Micinski S."/>
            <person name="Westbrook J."/>
            <person name="Gould F."/>
        </authorList>
    </citation>
    <scope>NUCLEOTIDE SEQUENCE [LARGE SCALE GENOMIC DNA]</scope>
    <source>
        <strain evidence="3">HvINT-</strain>
        <tissue evidence="3">Whole body</tissue>
    </source>
</reference>
<feature type="compositionally biased region" description="Low complexity" evidence="1">
    <location>
        <begin position="2103"/>
        <end position="2112"/>
    </location>
</feature>
<feature type="region of interest" description="Disordered" evidence="1">
    <location>
        <begin position="2103"/>
        <end position="2147"/>
    </location>
</feature>
<evidence type="ECO:0000313" key="3">
    <source>
        <dbReference type="EMBL" id="PCG68211.1"/>
    </source>
</evidence>
<feature type="compositionally biased region" description="Basic and acidic residues" evidence="1">
    <location>
        <begin position="418"/>
        <end position="430"/>
    </location>
</feature>
<comment type="caution">
    <text evidence="3">The sequence shown here is derived from an EMBL/GenBank/DDBJ whole genome shotgun (WGS) entry which is preliminary data.</text>
</comment>
<feature type="compositionally biased region" description="Basic and acidic residues" evidence="1">
    <location>
        <begin position="505"/>
        <end position="517"/>
    </location>
</feature>
<feature type="compositionally biased region" description="Basic and acidic residues" evidence="1">
    <location>
        <begin position="339"/>
        <end position="349"/>
    </location>
</feature>
<dbReference type="SUPFAM" id="SSF63748">
    <property type="entry name" value="Tudor/PWWP/MBT"/>
    <property type="match status" value="1"/>
</dbReference>
<dbReference type="EMBL" id="NWSH01002480">
    <property type="protein sequence ID" value="PCG68211.1"/>
    <property type="molecule type" value="Genomic_DNA"/>
</dbReference>
<name>A0A2A4J8B6_HELVI</name>
<proteinExistence type="predicted"/>
<dbReference type="Pfam" id="PF00855">
    <property type="entry name" value="PWWP"/>
    <property type="match status" value="1"/>
</dbReference>
<evidence type="ECO:0000259" key="2">
    <source>
        <dbReference type="Pfam" id="PF00855"/>
    </source>
</evidence>
<feature type="compositionally biased region" description="Polar residues" evidence="1">
    <location>
        <begin position="1188"/>
        <end position="1198"/>
    </location>
</feature>
<feature type="compositionally biased region" description="Low complexity" evidence="1">
    <location>
        <begin position="226"/>
        <end position="246"/>
    </location>
</feature>
<protein>
    <recommendedName>
        <fullName evidence="2">PWWP domain-containing protein</fullName>
    </recommendedName>
</protein>
<feature type="region of interest" description="Disordered" evidence="1">
    <location>
        <begin position="563"/>
        <end position="585"/>
    </location>
</feature>
<dbReference type="InterPro" id="IPR000313">
    <property type="entry name" value="PWWP_dom"/>
</dbReference>
<feature type="compositionally biased region" description="Acidic residues" evidence="1">
    <location>
        <begin position="356"/>
        <end position="366"/>
    </location>
</feature>
<evidence type="ECO:0000256" key="1">
    <source>
        <dbReference type="SAM" id="MobiDB-lite"/>
    </source>
</evidence>
<feature type="region of interest" description="Disordered" evidence="1">
    <location>
        <begin position="902"/>
        <end position="933"/>
    </location>
</feature>
<feature type="domain" description="PWWP" evidence="2">
    <location>
        <begin position="12"/>
        <end position="82"/>
    </location>
</feature>
<dbReference type="CDD" id="cd05162">
    <property type="entry name" value="PWWP"/>
    <property type="match status" value="1"/>
</dbReference>
<feature type="compositionally biased region" description="Polar residues" evidence="1">
    <location>
        <begin position="392"/>
        <end position="406"/>
    </location>
</feature>
<dbReference type="EMBL" id="NWSH01002480">
    <property type="protein sequence ID" value="PCG68210.1"/>
    <property type="molecule type" value="Genomic_DNA"/>
</dbReference>
<feature type="region of interest" description="Disordered" evidence="1">
    <location>
        <begin position="1541"/>
        <end position="1564"/>
    </location>
</feature>
<feature type="region of interest" description="Disordered" evidence="1">
    <location>
        <begin position="275"/>
        <end position="526"/>
    </location>
</feature>
<sequence length="2161" mass="236408">MCENTEVSYLDGEVVWVKLGSCWWPGEVVGPEKLPPDVLPSFRKPPIAVVKFFQEDTYEYVKNASSIFKYECSRKNEFINKGLYMFRTKRGHMEKFPEDVIRAETAVGGDIEILTRDEFQEKKRESYAGIFGDPQKKTPGSNKKGRGGRGRSAEPSRISTPFRKGKEKVDYKVHILVQGNKPSSDNGTAEPTTPTPSTSADVGSDSKDDIGQDTEETEKQEKIDEPTPSCSTPTASTSAASTPTSSGSGIYSCHACPFTTTRLNVLILHNKTHSVSFTPYTPSPVRKKLTTKSSAKSTPDKNKTPKPRKPRKEKTEKEPKKTPPSNKKRAAETETNSTETKKSKTDQEIKSSLLADWDDGDEESNDESSTTVMAGSPEVPEAAESPAVPTSAELSSVQLLNELSSPTEKKSNSSPASEKPESSSDSKYEFCEDEDWPLEADGGRKIPRVKNPKRKEDTKSISLDDDDMAREVAELLNKTTVPELPSAPEPLKVEENFPEPSIVKSPDKQEKVTEKSELPQAETPPTKAIFKTKTFFRSRHSRSQDAIGKYVAEQLNANAVERMDISESDINGSEVVSSPEARESPPIEHVKVARLAPKIQLKKMKAELREKEKNNFENFGDISDFRQYTDMAVPNKTSPTSITSPTLKEKGNRILQDVLYPTQEIKPVNTDTPEPIKSNIYRADVTEEANKTVILGFSTNKPENKEIRAHEIENIDSNIKTKVMDDVINLKDTIHYDDAINKNKATNETPNKIENIVNTNKLEDAINRFEKVEDNTEVMNEDLMDDELSKDHDTEGSLNKVDEVQLSENEQVIATEEVVDEKMDEETEDENINEAVDDKVAQVEDKNMDTTERLEDEIETPVQSMPVILESPKKSYSGPYMNESTASAVDALLSVSREADRVTRVISDDPPEDLFEDDNKDNSGPSNDNDFLDSVNLDANANGVKYPESEKYFKETTELENDMNIITSEVNSEVVEETVSMSDENNITTLSDVNTVTTDQNETSNDLIDNIETSVIDNTSNSVAENIPSESDLQIAETLINLPSAAIQNKTHNNIPVIKPNLPDDIIQEDLPSTYTSENMVIEDKPEELNIEPEPVSQTKSLLISNNENIMRFETEQEKSENLNAAQSLVQMSESIDHKINIDHNLSSTVNNNKESPSGEPLSKGLFNVKQNNSVETHTVEQKLAVMSNDNKSENTNGKSTKKDTSSSKLLKILEEPCSPKFATNKPVSTKTIITTGKEKILNFDVAKSSFKSKPESPKQKIIIRRTTPNKNIINNMSEITTPDKIILSRSNNPAQDGSVQTYTIQTSETPSDANTIIIQQKIRKIAKPPAKIQKIKPSNSLIPPLNETSKIINDSTGDDAMFDINSMPIVLSEDLLTPESIEKMPIVMSDGNIITHTPNPPKLVKTKQAVESEKIALTATPNKPEMKTLLMNPVSEVNKVNVNTPNILSKSSKLRGAKPMLVIDKTTGKQKIIMTKGESSVKEVKQAPALIQSVPQATGKSEKFIILPTPSSPRPGRTQKIVIDPQTGKAHVLVAKGSEPQLTSTDNKPVSAKLIPSSTDASSPGNTVMIITNAQGAQSRIVLTPEHEKMLFPKKQQPNVSQLKTIAHRISTNTGAAQKTIVTTIASGKTPNVGPVKTQTRLVPKQKSAIITSKGQLIVGGRVTTTTQNIAPMPEIRPVPKRIMASEPKKLVQTIQKTSSEPLIFLQQKSGAVMQLTAAQFEHLQRTGQIVQKTAAAPVQENKVVVQKTITISPNEAGVTTVHKPRVRKTVSESPTPVKKMKQEIAIAPAPATLSPMPPALTPFSNPNPPIVPSVSNTVSVATTSAYSEFDNFEELLPSTAIVRQQQEPVVSTVAQAEPAAAPPAALGDSQLLAVPGEHFGGPVGSFYLCIEDNGTLTPVDNRPLVLDNNQLVPMHAEPLPVLSTQPERRDILEAALANSDVFHADTARDEAPDFRDLNANVSVHCRVSETSTTLNQPIMTPVEVPTKADSEPAVPSNLEDGLAVIGVTPPTIPTSLELPITVTDPRIAPAKTTDPLSNNNYGASTALLPSPSTEMSFVTSEEADVPIGGPISMPLLTEEDSVGKSMPILTDDIAERTVSSVDSAVGSPSSIDVRESETEDGGQWTRRLLTPGSDTSEASAEIPLQPAIQLSVSELSRHS</sequence>
<feature type="compositionally biased region" description="Polar residues" evidence="1">
    <location>
        <begin position="180"/>
        <end position="190"/>
    </location>
</feature>
<organism evidence="3">
    <name type="scientific">Heliothis virescens</name>
    <name type="common">Tobacco budworm moth</name>
    <dbReference type="NCBI Taxonomy" id="7102"/>
    <lineage>
        <taxon>Eukaryota</taxon>
        <taxon>Metazoa</taxon>
        <taxon>Ecdysozoa</taxon>
        <taxon>Arthropoda</taxon>
        <taxon>Hexapoda</taxon>
        <taxon>Insecta</taxon>
        <taxon>Pterygota</taxon>
        <taxon>Neoptera</taxon>
        <taxon>Endopterygota</taxon>
        <taxon>Lepidoptera</taxon>
        <taxon>Glossata</taxon>
        <taxon>Ditrysia</taxon>
        <taxon>Noctuoidea</taxon>
        <taxon>Noctuidae</taxon>
        <taxon>Heliothinae</taxon>
        <taxon>Heliothis</taxon>
    </lineage>
</organism>
<accession>A0A2A4J8B6</accession>
<dbReference type="Gene3D" id="2.30.30.140">
    <property type="match status" value="1"/>
</dbReference>
<dbReference type="STRING" id="7102.A0A2A4J8B6"/>
<gene>
    <name evidence="3" type="ORF">B5V51_5482</name>
</gene>